<reference evidence="2 3" key="1">
    <citation type="submission" date="2016-07" db="EMBL/GenBank/DDBJ databases">
        <title>Draft genome of Scalindua rubra, obtained from a brine-seawater interface in the Red Sea, sheds light on salt adaptation in anammox bacteria.</title>
        <authorList>
            <person name="Speth D.R."/>
            <person name="Lagkouvardos I."/>
            <person name="Wang Y."/>
            <person name="Qian P.-Y."/>
            <person name="Dutilh B.E."/>
            <person name="Jetten M.S."/>
        </authorList>
    </citation>
    <scope>NUCLEOTIDE SEQUENCE [LARGE SCALE GENOMIC DNA]</scope>
    <source>
        <strain evidence="2">BSI-1</strain>
    </source>
</reference>
<evidence type="ECO:0000313" key="2">
    <source>
        <dbReference type="EMBL" id="ODS30542.1"/>
    </source>
</evidence>
<dbReference type="InterPro" id="IPR045792">
    <property type="entry name" value="DUF6036"/>
</dbReference>
<dbReference type="AlphaFoldDB" id="A0A1E3X4Q6"/>
<gene>
    <name evidence="2" type="ORF">SCARUB_04345</name>
</gene>
<organism evidence="2 3">
    <name type="scientific">Candidatus Scalindua rubra</name>
    <dbReference type="NCBI Taxonomy" id="1872076"/>
    <lineage>
        <taxon>Bacteria</taxon>
        <taxon>Pseudomonadati</taxon>
        <taxon>Planctomycetota</taxon>
        <taxon>Candidatus Brocadiia</taxon>
        <taxon>Candidatus Brocadiales</taxon>
        <taxon>Candidatus Scalinduaceae</taxon>
        <taxon>Candidatus Scalindua</taxon>
    </lineage>
</organism>
<accession>A0A1E3X4Q6</accession>
<dbReference type="Pfam" id="PF19502">
    <property type="entry name" value="DUF6036"/>
    <property type="match status" value="1"/>
</dbReference>
<dbReference type="EMBL" id="MAYW01000210">
    <property type="protein sequence ID" value="ODS30542.1"/>
    <property type="molecule type" value="Genomic_DNA"/>
</dbReference>
<comment type="caution">
    <text evidence="2">The sequence shown here is derived from an EMBL/GenBank/DDBJ whole genome shotgun (WGS) entry which is preliminary data.</text>
</comment>
<dbReference type="Proteomes" id="UP000094056">
    <property type="component" value="Unassembled WGS sequence"/>
</dbReference>
<name>A0A1E3X4Q6_9BACT</name>
<evidence type="ECO:0000313" key="3">
    <source>
        <dbReference type="Proteomes" id="UP000094056"/>
    </source>
</evidence>
<sequence length="198" mass="22822">MEFKDKGDIELFFKRLSEFVTEDIDIYLLGGCALIILGASRATQDIDFEIRGASDETIENIQKFCNEENIPINYSEDAGKWGMISISNNRKTALPYGNFGRITVKILDPFDMSIGKIERFTDIDIQDVIFLIKKFSMKPEELLTVWAKALNKSTKSEKGFLFRKQVESFIKTYTKKLWGVDAEGLLRLWNSLLQRKLK</sequence>
<feature type="domain" description="DUF6036" evidence="1">
    <location>
        <begin position="23"/>
        <end position="129"/>
    </location>
</feature>
<protein>
    <recommendedName>
        <fullName evidence="1">DUF6036 domain-containing protein</fullName>
    </recommendedName>
</protein>
<evidence type="ECO:0000259" key="1">
    <source>
        <dbReference type="Pfam" id="PF19502"/>
    </source>
</evidence>
<proteinExistence type="predicted"/>